<comment type="caution">
    <text evidence="1">The sequence shown here is derived from an EMBL/GenBank/DDBJ whole genome shotgun (WGS) entry which is preliminary data.</text>
</comment>
<name>S9SIM1_PAEAL</name>
<dbReference type="eggNOG" id="COG3209">
    <property type="taxonomic scope" value="Bacteria"/>
</dbReference>
<gene>
    <name evidence="1" type="ORF">PAALTS15_18918</name>
</gene>
<dbReference type="RefSeq" id="WP_021261059.1">
    <property type="nucleotide sequence ID" value="NZ_ATMT01000064.1"/>
</dbReference>
<evidence type="ECO:0000313" key="2">
    <source>
        <dbReference type="Proteomes" id="UP000015344"/>
    </source>
</evidence>
<dbReference type="Proteomes" id="UP000015344">
    <property type="component" value="Unassembled WGS sequence"/>
</dbReference>
<dbReference type="AlphaFoldDB" id="S9SIM1"/>
<sequence length="101" mass="10764">MAKCEQVATAEETGLIAQAQAEVVGGANIKTGKVAIGINKTSVNHGTICAEDIVVSKLGGNKAEIIMTSAVRPRKKQIIPVCIRCQTKYSKDMFKPGTKFE</sequence>
<dbReference type="PATRIC" id="fig|1117108.3.peg.3891"/>
<protein>
    <submittedName>
        <fullName evidence="1">Uncharacterized protein</fullName>
    </submittedName>
</protein>
<evidence type="ECO:0000313" key="1">
    <source>
        <dbReference type="EMBL" id="EPY05632.1"/>
    </source>
</evidence>
<proteinExistence type="predicted"/>
<reference evidence="1 2" key="1">
    <citation type="submission" date="2013-05" db="EMBL/GenBank/DDBJ databases">
        <authorList>
            <person name="Strain E.A."/>
            <person name="Brown E."/>
            <person name="Allard M.W."/>
            <person name="Luo Y.L."/>
        </authorList>
    </citation>
    <scope>NUCLEOTIDE SEQUENCE [LARGE SCALE GENOMIC DNA]</scope>
    <source>
        <strain evidence="1 2">TS-15</strain>
    </source>
</reference>
<accession>S9SIM1</accession>
<organism evidence="1 2">
    <name type="scientific">Paenibacillus alvei TS-15</name>
    <dbReference type="NCBI Taxonomy" id="1117108"/>
    <lineage>
        <taxon>Bacteria</taxon>
        <taxon>Bacillati</taxon>
        <taxon>Bacillota</taxon>
        <taxon>Bacilli</taxon>
        <taxon>Bacillales</taxon>
        <taxon>Paenibacillaceae</taxon>
        <taxon>Paenibacillus</taxon>
    </lineage>
</organism>
<dbReference type="EMBL" id="ATMT01000064">
    <property type="protein sequence ID" value="EPY05632.1"/>
    <property type="molecule type" value="Genomic_DNA"/>
</dbReference>